<dbReference type="PANTHER" id="PTHR34811">
    <property type="entry name" value="MATURASE K"/>
    <property type="match status" value="1"/>
</dbReference>
<dbReference type="PANTHER" id="PTHR34811:SF1">
    <property type="entry name" value="MATURASE K"/>
    <property type="match status" value="1"/>
</dbReference>
<keyword evidence="7 8" id="KW-0694">RNA-binding</keyword>
<dbReference type="HAMAP" id="MF_01390">
    <property type="entry name" value="MatK"/>
    <property type="match status" value="1"/>
</dbReference>
<evidence type="ECO:0000256" key="3">
    <source>
        <dbReference type="ARBA" id="ARBA00022528"/>
    </source>
</evidence>
<dbReference type="InterPro" id="IPR024937">
    <property type="entry name" value="Domain_X"/>
</dbReference>
<evidence type="ECO:0000256" key="6">
    <source>
        <dbReference type="ARBA" id="ARBA00022694"/>
    </source>
</evidence>
<dbReference type="EMBL" id="FM179935">
    <property type="protein sequence ID" value="CAQ77184.1"/>
    <property type="molecule type" value="Genomic_DNA"/>
</dbReference>
<evidence type="ECO:0000256" key="2">
    <source>
        <dbReference type="ARBA" id="ARBA00006621"/>
    </source>
</evidence>
<feature type="domain" description="Maturase MatK N-terminal" evidence="11">
    <location>
        <begin position="1"/>
        <end position="329"/>
    </location>
</feature>
<organism evidence="12">
    <name type="scientific">Oxalis hedysaroides</name>
    <dbReference type="NCBI Taxonomy" id="544669"/>
    <lineage>
        <taxon>Eukaryota</taxon>
        <taxon>Viridiplantae</taxon>
        <taxon>Streptophyta</taxon>
        <taxon>Embryophyta</taxon>
        <taxon>Tracheophyta</taxon>
        <taxon>Spermatophyta</taxon>
        <taxon>Magnoliopsida</taxon>
        <taxon>eudicotyledons</taxon>
        <taxon>Gunneridae</taxon>
        <taxon>Pentapetalae</taxon>
        <taxon>rosids</taxon>
        <taxon>fabids</taxon>
        <taxon>Oxalidales</taxon>
        <taxon>Oxalidaceae</taxon>
        <taxon>Oxalis</taxon>
    </lineage>
</organism>
<dbReference type="GO" id="GO:0009507">
    <property type="term" value="C:chloroplast"/>
    <property type="evidence" value="ECO:0007669"/>
    <property type="project" value="UniProtKB-SubCell"/>
</dbReference>
<evidence type="ECO:0000259" key="11">
    <source>
        <dbReference type="Pfam" id="PF01824"/>
    </source>
</evidence>
<evidence type="ECO:0000256" key="1">
    <source>
        <dbReference type="ARBA" id="ARBA00004229"/>
    </source>
</evidence>
<protein>
    <recommendedName>
        <fullName evidence="8">Maturase K</fullName>
    </recommendedName>
    <alternativeName>
        <fullName evidence="8">Intron maturase</fullName>
    </alternativeName>
</protein>
<evidence type="ECO:0000256" key="7">
    <source>
        <dbReference type="ARBA" id="ARBA00022884"/>
    </source>
</evidence>
<dbReference type="Pfam" id="PF01348">
    <property type="entry name" value="Intron_maturas2"/>
    <property type="match status" value="1"/>
</dbReference>
<dbReference type="GO" id="GO:0003723">
    <property type="term" value="F:RNA binding"/>
    <property type="evidence" value="ECO:0007669"/>
    <property type="project" value="UniProtKB-KW"/>
</dbReference>
<evidence type="ECO:0000256" key="5">
    <source>
        <dbReference type="ARBA" id="ARBA00022664"/>
    </source>
</evidence>
<dbReference type="GO" id="GO:0006397">
    <property type="term" value="P:mRNA processing"/>
    <property type="evidence" value="ECO:0007669"/>
    <property type="project" value="UniProtKB-KW"/>
</dbReference>
<evidence type="ECO:0000256" key="9">
    <source>
        <dbReference type="RuleBase" id="RU004226"/>
    </source>
</evidence>
<evidence type="ECO:0000256" key="8">
    <source>
        <dbReference type="HAMAP-Rule" id="MF_01390"/>
    </source>
</evidence>
<dbReference type="InterPro" id="IPR002866">
    <property type="entry name" value="Maturase_MatK"/>
</dbReference>
<accession>B5B8Y1</accession>
<keyword evidence="6 8" id="KW-0819">tRNA processing</keyword>
<evidence type="ECO:0000259" key="10">
    <source>
        <dbReference type="Pfam" id="PF01348"/>
    </source>
</evidence>
<comment type="subcellular location">
    <subcellularLocation>
        <location evidence="1 8">Plastid</location>
        <location evidence="1 8">Chloroplast</location>
    </subcellularLocation>
</comment>
<dbReference type="GO" id="GO:0008380">
    <property type="term" value="P:RNA splicing"/>
    <property type="evidence" value="ECO:0007669"/>
    <property type="project" value="UniProtKB-UniRule"/>
</dbReference>
<gene>
    <name evidence="8 12" type="primary">matK</name>
</gene>
<evidence type="ECO:0000313" key="12">
    <source>
        <dbReference type="EMBL" id="CAQ77184.1"/>
    </source>
</evidence>
<geneLocation type="chloroplast" evidence="12"/>
<keyword evidence="4 9" id="KW-0934">Plastid</keyword>
<dbReference type="InterPro" id="IPR024942">
    <property type="entry name" value="Maturase_MatK_N"/>
</dbReference>
<proteinExistence type="inferred from homology"/>
<evidence type="ECO:0000256" key="4">
    <source>
        <dbReference type="ARBA" id="ARBA00022640"/>
    </source>
</evidence>
<name>B5B8Y1_9ROSI</name>
<comment type="similarity">
    <text evidence="2 8">Belongs to the intron maturase 2 family. MatK subfamily.</text>
</comment>
<reference evidence="12" key="1">
    <citation type="journal article" date="2009" name="Taxon">
        <title>Huerteales sister to Brassicales plus Malvales, and newly circumscribed to include Dipentodon, Gerrardina, Huertea, Perrottetia, and Tapiscia.</title>
        <authorList>
            <person name="Worberg A."/>
            <person name="Alford M.H."/>
            <person name="Quandt D."/>
            <person name="Borsch T."/>
        </authorList>
    </citation>
    <scope>NUCLEOTIDE SEQUENCE</scope>
</reference>
<dbReference type="GO" id="GO:0008033">
    <property type="term" value="P:tRNA processing"/>
    <property type="evidence" value="ECO:0007669"/>
    <property type="project" value="UniProtKB-KW"/>
</dbReference>
<dbReference type="Pfam" id="PF01824">
    <property type="entry name" value="MatK_N"/>
    <property type="match status" value="1"/>
</dbReference>
<dbReference type="AlphaFoldDB" id="B5B8Y1"/>
<comment type="function">
    <text evidence="8 9">Usually encoded in the trnK tRNA gene intron. Probably assists in splicing its own and other chloroplast group II introns.</text>
</comment>
<feature type="domain" description="Domain X" evidence="10">
    <location>
        <begin position="357"/>
        <end position="468"/>
    </location>
</feature>
<keyword evidence="5 8" id="KW-0507">mRNA processing</keyword>
<sequence length="503" mass="60068">MEKYQRYLKLDRSCQHDFLYPLIFRESIYALAHDHLLNLNRCILLENTDYDNKSSLLIVKRLITRMYQQNHLIFSANDSAQNPVFWYNKNFYSQKLSEGLAVIVEISFSLGLVSSLESSEIIKSYNLKSIHSIFAFLEDKFSHLNYVFVVLIPYPIHLEILVQILRYWAKDVSSLHLVRLFLHGSCKWDSLINSKNSIFFSNPRLFLFLYNSHVYEYESILLFLCNQSSHLRSTSSRIFFERMYFSEKIEHLAKVFATDFRSILWLLKDPFMHYVRYQGKSILASKDTCLLINKWKYYLVNLCQCHYYVWSQPERVYINQLFKHSLDFLRYLSSVRLNRSVVRSQMLEKSFIIDNVMKKLDTIIPIIPLIGSLAKSKFCNILGYPISKPTWADSLDSDIMYRFFRICSNLSHYYRGSAKKKSLYRINYILRLSCVKTLARKHKSPVRAFLKRFNSKFLEEFFAEKEQIQFFIFPRTSSFSWRLYRGRIWYLDIISIKDLDNHS</sequence>
<keyword evidence="3 9" id="KW-0150">Chloroplast</keyword>